<accession>A0A0F9DKL3</accession>
<dbReference type="AlphaFoldDB" id="A0A0F9DKL3"/>
<gene>
    <name evidence="2" type="ORF">LCGC14_2265910</name>
</gene>
<name>A0A0F9DKL3_9ZZZZ</name>
<feature type="region of interest" description="Disordered" evidence="1">
    <location>
        <begin position="47"/>
        <end position="70"/>
    </location>
</feature>
<sequence length="70" mass="7468">MTLRKITWLLLLTGCGSITGPTPNFDTDGEGKPKTGSIRIIVCPLEGCPQEPADSTRTREGDLPLPETNG</sequence>
<dbReference type="EMBL" id="LAZR01031217">
    <property type="protein sequence ID" value="KKL54386.1"/>
    <property type="molecule type" value="Genomic_DNA"/>
</dbReference>
<protein>
    <submittedName>
        <fullName evidence="2">Uncharacterized protein</fullName>
    </submittedName>
</protein>
<evidence type="ECO:0000256" key="1">
    <source>
        <dbReference type="SAM" id="MobiDB-lite"/>
    </source>
</evidence>
<reference evidence="2" key="1">
    <citation type="journal article" date="2015" name="Nature">
        <title>Complex archaea that bridge the gap between prokaryotes and eukaryotes.</title>
        <authorList>
            <person name="Spang A."/>
            <person name="Saw J.H."/>
            <person name="Jorgensen S.L."/>
            <person name="Zaremba-Niedzwiedzka K."/>
            <person name="Martijn J."/>
            <person name="Lind A.E."/>
            <person name="van Eijk R."/>
            <person name="Schleper C."/>
            <person name="Guy L."/>
            <person name="Ettema T.J."/>
        </authorList>
    </citation>
    <scope>NUCLEOTIDE SEQUENCE</scope>
</reference>
<comment type="caution">
    <text evidence="2">The sequence shown here is derived from an EMBL/GenBank/DDBJ whole genome shotgun (WGS) entry which is preliminary data.</text>
</comment>
<proteinExistence type="predicted"/>
<organism evidence="2">
    <name type="scientific">marine sediment metagenome</name>
    <dbReference type="NCBI Taxonomy" id="412755"/>
    <lineage>
        <taxon>unclassified sequences</taxon>
        <taxon>metagenomes</taxon>
        <taxon>ecological metagenomes</taxon>
    </lineage>
</organism>
<evidence type="ECO:0000313" key="2">
    <source>
        <dbReference type="EMBL" id="KKL54386.1"/>
    </source>
</evidence>